<feature type="transmembrane region" description="Helical" evidence="3">
    <location>
        <begin position="41"/>
        <end position="60"/>
    </location>
</feature>
<reference evidence="5" key="1">
    <citation type="submission" date="2025-08" db="UniProtKB">
        <authorList>
            <consortium name="Ensembl"/>
        </authorList>
    </citation>
    <scope>IDENTIFICATION</scope>
</reference>
<dbReference type="AlphaFoldDB" id="A0A3Q2V154"/>
<keyword evidence="3" id="KW-1133">Transmembrane helix</keyword>
<protein>
    <recommendedName>
        <fullName evidence="4">UMOD/GP2/OIT3-like D8C domain-containing protein</fullName>
    </recommendedName>
</protein>
<keyword evidence="2" id="KW-1015">Disulfide bond</keyword>
<evidence type="ECO:0000256" key="1">
    <source>
        <dbReference type="ARBA" id="ARBA00022729"/>
    </source>
</evidence>
<dbReference type="InterPro" id="IPR057774">
    <property type="entry name" value="D8C_UMOD/GP2/OIT3-like"/>
</dbReference>
<dbReference type="OMA" id="QRELCAN"/>
<dbReference type="GeneTree" id="ENSGT00940000156038"/>
<evidence type="ECO:0000256" key="3">
    <source>
        <dbReference type="SAM" id="Phobius"/>
    </source>
</evidence>
<reference evidence="5" key="2">
    <citation type="submission" date="2025-09" db="UniProtKB">
        <authorList>
            <consortium name="Ensembl"/>
        </authorList>
    </citation>
    <scope>IDENTIFICATION</scope>
</reference>
<keyword evidence="6" id="KW-1185">Reference proteome</keyword>
<keyword evidence="1" id="KW-0732">Signal</keyword>
<accession>A0A3Q2V154</accession>
<evidence type="ECO:0000256" key="2">
    <source>
        <dbReference type="ARBA" id="ARBA00023157"/>
    </source>
</evidence>
<dbReference type="Ensembl" id="ENSHBUT00000015010.1">
    <property type="protein sequence ID" value="ENSHBUP00000000753.1"/>
    <property type="gene ID" value="ENSHBUG00000001903.1"/>
</dbReference>
<evidence type="ECO:0000259" key="4">
    <source>
        <dbReference type="Pfam" id="PF23283"/>
    </source>
</evidence>
<dbReference type="Pfam" id="PF23283">
    <property type="entry name" value="D8C_UMOD"/>
    <property type="match status" value="1"/>
</dbReference>
<dbReference type="STRING" id="8153.ENSHBUP00000000753"/>
<dbReference type="Proteomes" id="UP000264840">
    <property type="component" value="Unplaced"/>
</dbReference>
<proteinExistence type="predicted"/>
<dbReference type="PANTHER" id="PTHR36191">
    <property type="entry name" value="ENDO/EXONUCLEASE/PHOSPHATASE DOMAIN-CONTAINING PROTEIN-RELATED"/>
    <property type="match status" value="1"/>
</dbReference>
<feature type="transmembrane region" description="Helical" evidence="3">
    <location>
        <begin position="12"/>
        <end position="35"/>
    </location>
</feature>
<keyword evidence="3" id="KW-0812">Transmembrane</keyword>
<organism evidence="5 6">
    <name type="scientific">Haplochromis burtoni</name>
    <name type="common">Burton's mouthbrooder</name>
    <name type="synonym">Chromis burtoni</name>
    <dbReference type="NCBI Taxonomy" id="8153"/>
    <lineage>
        <taxon>Eukaryota</taxon>
        <taxon>Metazoa</taxon>
        <taxon>Chordata</taxon>
        <taxon>Craniata</taxon>
        <taxon>Vertebrata</taxon>
        <taxon>Euteleostomi</taxon>
        <taxon>Actinopterygii</taxon>
        <taxon>Neopterygii</taxon>
        <taxon>Teleostei</taxon>
        <taxon>Neoteleostei</taxon>
        <taxon>Acanthomorphata</taxon>
        <taxon>Ovalentaria</taxon>
        <taxon>Cichlomorphae</taxon>
        <taxon>Cichliformes</taxon>
        <taxon>Cichlidae</taxon>
        <taxon>African cichlids</taxon>
        <taxon>Pseudocrenilabrinae</taxon>
        <taxon>Haplochromini</taxon>
        <taxon>Haplochromis</taxon>
    </lineage>
</organism>
<evidence type="ECO:0000313" key="5">
    <source>
        <dbReference type="Ensembl" id="ENSHBUP00000000753.1"/>
    </source>
</evidence>
<evidence type="ECO:0000313" key="6">
    <source>
        <dbReference type="Proteomes" id="UP000264840"/>
    </source>
</evidence>
<sequence length="152" mass="17117">MDKIDLFPFYKSACFFPFFVSVTCGGGGVQFSVIFTFGSSVLLMIEHLVFLSLCWYRLFLGESGAHIPERCLDPNRCGTHAPLWITQPHPTQSGEILTRTVCSSWEGNCCKFESHIIHVKHCYGNYYVYKLVKPVTCQLAYCAGIMARSPVT</sequence>
<keyword evidence="3" id="KW-0472">Membrane</keyword>
<feature type="domain" description="UMOD/GP2/OIT3-like D8C" evidence="4">
    <location>
        <begin position="56"/>
        <end position="143"/>
    </location>
</feature>
<name>A0A3Q2V154_HAPBU</name>
<dbReference type="PANTHER" id="PTHR36191:SF4">
    <property type="entry name" value="VWFD DOMAIN-CONTAINING PROTEIN"/>
    <property type="match status" value="1"/>
</dbReference>